<dbReference type="CDD" id="cd03257">
    <property type="entry name" value="ABC_NikE_OppD_transporters"/>
    <property type="match status" value="1"/>
</dbReference>
<dbReference type="InterPro" id="IPR027417">
    <property type="entry name" value="P-loop_NTPase"/>
</dbReference>
<name>A0A5C8LZT0_9GAMM</name>
<evidence type="ECO:0000256" key="8">
    <source>
        <dbReference type="ARBA" id="ARBA00023136"/>
    </source>
</evidence>
<comment type="caution">
    <text evidence="10">The sequence shown here is derived from an EMBL/GenBank/DDBJ whole genome shotgun (WGS) entry which is preliminary data.</text>
</comment>
<dbReference type="InterPro" id="IPR003439">
    <property type="entry name" value="ABC_transporter-like_ATP-bd"/>
</dbReference>
<dbReference type="EMBL" id="VRLR01000003">
    <property type="protein sequence ID" value="TXK81695.1"/>
    <property type="molecule type" value="Genomic_DNA"/>
</dbReference>
<dbReference type="Gene3D" id="3.40.50.300">
    <property type="entry name" value="P-loop containing nucleotide triphosphate hydrolases"/>
    <property type="match status" value="1"/>
</dbReference>
<evidence type="ECO:0000256" key="7">
    <source>
        <dbReference type="ARBA" id="ARBA00022840"/>
    </source>
</evidence>
<dbReference type="InterPro" id="IPR003593">
    <property type="entry name" value="AAA+_ATPase"/>
</dbReference>
<evidence type="ECO:0000256" key="6">
    <source>
        <dbReference type="ARBA" id="ARBA00022741"/>
    </source>
</evidence>
<dbReference type="SUPFAM" id="SSF52540">
    <property type="entry name" value="P-loop containing nucleoside triphosphate hydrolases"/>
    <property type="match status" value="1"/>
</dbReference>
<dbReference type="GO" id="GO:0005524">
    <property type="term" value="F:ATP binding"/>
    <property type="evidence" value="ECO:0007669"/>
    <property type="project" value="UniProtKB-KW"/>
</dbReference>
<dbReference type="GO" id="GO:0055085">
    <property type="term" value="P:transmembrane transport"/>
    <property type="evidence" value="ECO:0007669"/>
    <property type="project" value="UniProtKB-ARBA"/>
</dbReference>
<keyword evidence="11" id="KW-1185">Reference proteome</keyword>
<reference evidence="10 11" key="1">
    <citation type="submission" date="2019-08" db="EMBL/GenBank/DDBJ databases">
        <title>Draft genome analysis of Rheinheimera tangshanensis isolated from the roots of fresh rice plants (Oryza sativa).</title>
        <authorList>
            <person name="Yu Q."/>
            <person name="Qi Y."/>
            <person name="Zhang H."/>
            <person name="Pu J."/>
        </authorList>
    </citation>
    <scope>NUCLEOTIDE SEQUENCE [LARGE SCALE GENOMIC DNA]</scope>
    <source>
        <strain evidence="10 11">JA3-B52</strain>
    </source>
</reference>
<dbReference type="GO" id="GO:0016887">
    <property type="term" value="F:ATP hydrolysis activity"/>
    <property type="evidence" value="ECO:0007669"/>
    <property type="project" value="InterPro"/>
</dbReference>
<accession>A0A5C8LZT0</accession>
<dbReference type="Proteomes" id="UP000321814">
    <property type="component" value="Unassembled WGS sequence"/>
</dbReference>
<evidence type="ECO:0000256" key="4">
    <source>
        <dbReference type="ARBA" id="ARBA00022475"/>
    </source>
</evidence>
<evidence type="ECO:0000256" key="5">
    <source>
        <dbReference type="ARBA" id="ARBA00022519"/>
    </source>
</evidence>
<dbReference type="GO" id="GO:0005886">
    <property type="term" value="C:plasma membrane"/>
    <property type="evidence" value="ECO:0007669"/>
    <property type="project" value="UniProtKB-SubCell"/>
</dbReference>
<evidence type="ECO:0000256" key="2">
    <source>
        <dbReference type="ARBA" id="ARBA00005417"/>
    </source>
</evidence>
<keyword evidence="7 10" id="KW-0067">ATP-binding</keyword>
<feature type="domain" description="ABC transporter" evidence="9">
    <location>
        <begin position="6"/>
        <end position="251"/>
    </location>
</feature>
<gene>
    <name evidence="10" type="ORF">FU839_07280</name>
</gene>
<evidence type="ECO:0000313" key="10">
    <source>
        <dbReference type="EMBL" id="TXK81695.1"/>
    </source>
</evidence>
<dbReference type="InterPro" id="IPR050319">
    <property type="entry name" value="ABC_transp_ATP-bind"/>
</dbReference>
<dbReference type="Pfam" id="PF00005">
    <property type="entry name" value="ABC_tran"/>
    <property type="match status" value="1"/>
</dbReference>
<evidence type="ECO:0000259" key="9">
    <source>
        <dbReference type="PROSITE" id="PS50893"/>
    </source>
</evidence>
<dbReference type="PANTHER" id="PTHR43776:SF4">
    <property type="entry name" value="PUTRESCINE EXPORT SYSTEM ATP-BINDING PROTEIN SAPF"/>
    <property type="match status" value="1"/>
</dbReference>
<protein>
    <submittedName>
        <fullName evidence="10">ATP-binding cassette domain-containing protein</fullName>
    </submittedName>
</protein>
<comment type="similarity">
    <text evidence="2">Belongs to the ABC transporter superfamily.</text>
</comment>
<dbReference type="SMART" id="SM00382">
    <property type="entry name" value="AAA"/>
    <property type="match status" value="1"/>
</dbReference>
<keyword evidence="5" id="KW-0997">Cell inner membrane</keyword>
<dbReference type="OrthoDB" id="9784450at2"/>
<dbReference type="RefSeq" id="WP_147903816.1">
    <property type="nucleotide sequence ID" value="NZ_BAAAGC010000008.1"/>
</dbReference>
<keyword evidence="4" id="KW-1003">Cell membrane</keyword>
<comment type="subcellular location">
    <subcellularLocation>
        <location evidence="1">Cell inner membrane</location>
        <topology evidence="1">Peripheral membrane protein</topology>
    </subcellularLocation>
</comment>
<keyword evidence="3" id="KW-0813">Transport</keyword>
<dbReference type="PROSITE" id="PS00211">
    <property type="entry name" value="ABC_TRANSPORTER_1"/>
    <property type="match status" value="1"/>
</dbReference>
<dbReference type="InterPro" id="IPR017871">
    <property type="entry name" value="ABC_transporter-like_CS"/>
</dbReference>
<evidence type="ECO:0000256" key="3">
    <source>
        <dbReference type="ARBA" id="ARBA00022448"/>
    </source>
</evidence>
<dbReference type="PROSITE" id="PS50893">
    <property type="entry name" value="ABC_TRANSPORTER_2"/>
    <property type="match status" value="1"/>
</dbReference>
<evidence type="ECO:0000256" key="1">
    <source>
        <dbReference type="ARBA" id="ARBA00004417"/>
    </source>
</evidence>
<keyword evidence="8" id="KW-0472">Membrane</keyword>
<organism evidence="10 11">
    <name type="scientific">Rheinheimera tangshanensis</name>
    <dbReference type="NCBI Taxonomy" id="400153"/>
    <lineage>
        <taxon>Bacteria</taxon>
        <taxon>Pseudomonadati</taxon>
        <taxon>Pseudomonadota</taxon>
        <taxon>Gammaproteobacteria</taxon>
        <taxon>Chromatiales</taxon>
        <taxon>Chromatiaceae</taxon>
        <taxon>Rheinheimera</taxon>
    </lineage>
</organism>
<dbReference type="AlphaFoldDB" id="A0A5C8LZT0"/>
<dbReference type="PANTHER" id="PTHR43776">
    <property type="entry name" value="TRANSPORT ATP-BINDING PROTEIN"/>
    <property type="match status" value="1"/>
</dbReference>
<evidence type="ECO:0000313" key="11">
    <source>
        <dbReference type="Proteomes" id="UP000321814"/>
    </source>
</evidence>
<keyword evidence="6" id="KW-0547">Nucleotide-binding</keyword>
<proteinExistence type="inferred from homology"/>
<sequence length="256" mass="28936">MTTPLLEIRQLYKSYQKAQGIFGRKTIQALSDISFSLYPGQTLAIVGETGSGKSTLAKLLVGIEKPDSGEILLEGQAVTISDYKKYNHVIRYIFQDPARSLNPHQKVGQMLDDVLRYSTQLNEEQRQDKIHQTLQQLGLMEEHADYYPHMFSGGQLQRVALARALIMDPKLLILDEALTALDPSLRAQIVNLLLELQKSTGLSYLLITNHLRLVRHISDHMLVLHQGKALDYGQTNEVFSNPQHDYSRKLIKSAQS</sequence>